<evidence type="ECO:0000313" key="2">
    <source>
        <dbReference type="Proteomes" id="UP000551616"/>
    </source>
</evidence>
<dbReference type="EMBL" id="JABRWO010000011">
    <property type="protein sequence ID" value="MBA2116823.1"/>
    <property type="molecule type" value="Genomic_DNA"/>
</dbReference>
<evidence type="ECO:0000313" key="1">
    <source>
        <dbReference type="EMBL" id="MBA2116823.1"/>
    </source>
</evidence>
<comment type="caution">
    <text evidence="1">The sequence shown here is derived from an EMBL/GenBank/DDBJ whole genome shotgun (WGS) entry which is preliminary data.</text>
</comment>
<organism evidence="1 2">
    <name type="scientific">Bremerella alba</name>
    <dbReference type="NCBI Taxonomy" id="980252"/>
    <lineage>
        <taxon>Bacteria</taxon>
        <taxon>Pseudomonadati</taxon>
        <taxon>Planctomycetota</taxon>
        <taxon>Planctomycetia</taxon>
        <taxon>Pirellulales</taxon>
        <taxon>Pirellulaceae</taxon>
        <taxon>Bremerella</taxon>
    </lineage>
</organism>
<name>A0A7V8V8D2_9BACT</name>
<gene>
    <name evidence="1" type="ORF">HOV93_40160</name>
</gene>
<protein>
    <submittedName>
        <fullName evidence="1">Uncharacterized protein</fullName>
    </submittedName>
</protein>
<sequence>MDAVSHEGDYKGRFLNLVAHPLEDTPSDLLAEPFAELAFTADYERSELFVSQEAAERQALEHNSCYEAKPEAGWLMVAQILKELDAPVRVQVRPDGLGGGTLEVTRSYAFRLACSKDEAQETTPQLAGDCS</sequence>
<dbReference type="RefSeq" id="WP_207398215.1">
    <property type="nucleotide sequence ID" value="NZ_JABRWO010000011.1"/>
</dbReference>
<proteinExistence type="predicted"/>
<dbReference type="Proteomes" id="UP000551616">
    <property type="component" value="Unassembled WGS sequence"/>
</dbReference>
<reference evidence="1 2" key="1">
    <citation type="submission" date="2020-05" db="EMBL/GenBank/DDBJ databases">
        <title>Bremerella alba sp. nov., a novel planctomycete isolated from the surface of the macroalga Fucus spiralis.</title>
        <authorList>
            <person name="Godinho O."/>
            <person name="Botelho R."/>
            <person name="Albuquerque L."/>
            <person name="Wiegand S."/>
            <person name="Da Costa M.S."/>
            <person name="Lobo-Da-Cunha A."/>
            <person name="Jogler C."/>
            <person name="Lage O.M."/>
        </authorList>
    </citation>
    <scope>NUCLEOTIDE SEQUENCE [LARGE SCALE GENOMIC DNA]</scope>
    <source>
        <strain evidence="1 2">FF15</strain>
    </source>
</reference>
<accession>A0A7V8V8D2</accession>
<dbReference type="AlphaFoldDB" id="A0A7V8V8D2"/>
<keyword evidence="2" id="KW-1185">Reference proteome</keyword>